<dbReference type="RefSeq" id="XP_025359316.1">
    <property type="nucleotide sequence ID" value="XM_025509963.1"/>
</dbReference>
<name>A0A316UIF5_9BASI</name>
<protein>
    <submittedName>
        <fullName evidence="2">Uncharacterized protein</fullName>
    </submittedName>
</protein>
<evidence type="ECO:0000256" key="1">
    <source>
        <dbReference type="SAM" id="MobiDB-lite"/>
    </source>
</evidence>
<gene>
    <name evidence="2" type="ORF">BDZ90DRAFT_93441</name>
</gene>
<feature type="compositionally biased region" description="Basic and acidic residues" evidence="1">
    <location>
        <begin position="1"/>
        <end position="11"/>
    </location>
</feature>
<dbReference type="Proteomes" id="UP000245884">
    <property type="component" value="Unassembled WGS sequence"/>
</dbReference>
<proteinExistence type="predicted"/>
<organism evidence="2 3">
    <name type="scientific">Jaminaea rosea</name>
    <dbReference type="NCBI Taxonomy" id="1569628"/>
    <lineage>
        <taxon>Eukaryota</taxon>
        <taxon>Fungi</taxon>
        <taxon>Dikarya</taxon>
        <taxon>Basidiomycota</taxon>
        <taxon>Ustilaginomycotina</taxon>
        <taxon>Exobasidiomycetes</taxon>
        <taxon>Microstromatales</taxon>
        <taxon>Microstromatales incertae sedis</taxon>
        <taxon>Jaminaea</taxon>
    </lineage>
</organism>
<keyword evidence="3" id="KW-1185">Reference proteome</keyword>
<reference evidence="2 3" key="1">
    <citation type="journal article" date="2018" name="Mol. Biol. Evol.">
        <title>Broad Genomic Sampling Reveals a Smut Pathogenic Ancestry of the Fungal Clade Ustilaginomycotina.</title>
        <authorList>
            <person name="Kijpornyongpan T."/>
            <person name="Mondo S.J."/>
            <person name="Barry K."/>
            <person name="Sandor L."/>
            <person name="Lee J."/>
            <person name="Lipzen A."/>
            <person name="Pangilinan J."/>
            <person name="LaButti K."/>
            <person name="Hainaut M."/>
            <person name="Henrissat B."/>
            <person name="Grigoriev I.V."/>
            <person name="Spatafora J.W."/>
            <person name="Aime M.C."/>
        </authorList>
    </citation>
    <scope>NUCLEOTIDE SEQUENCE [LARGE SCALE GENOMIC DNA]</scope>
    <source>
        <strain evidence="2 3">MCA 5214</strain>
    </source>
</reference>
<dbReference type="EMBL" id="KZ819679">
    <property type="protein sequence ID" value="PWN24704.1"/>
    <property type="molecule type" value="Genomic_DNA"/>
</dbReference>
<evidence type="ECO:0000313" key="3">
    <source>
        <dbReference type="Proteomes" id="UP000245884"/>
    </source>
</evidence>
<evidence type="ECO:0000313" key="2">
    <source>
        <dbReference type="EMBL" id="PWN24704.1"/>
    </source>
</evidence>
<dbReference type="GeneID" id="37031786"/>
<sequence>MPALPPHDRPIRPAVGSPPSLPRGRCRSLRPCCADDDPLARDLEDLAFDLDRDDDDDLDLADDISEDTACTPECECVEWLHYEDGSQDPSTTKRTRFNVCLSFCRRPSATSGSPILAPTKPHHRLSLPRTSGSPIQSLVPKFGKHQRASTSSAATATATAAEAIRRIHHNRRKSDGIIGQAWGQRNANTSIESLSSSWKPPAVTSPRLDRSPSVTSLTKINAQGHLSPVHSQAAFSTRARSQSDTRGTSWALLQNLTPLRTS</sequence>
<feature type="region of interest" description="Disordered" evidence="1">
    <location>
        <begin position="192"/>
        <end position="214"/>
    </location>
</feature>
<feature type="region of interest" description="Disordered" evidence="1">
    <location>
        <begin position="1"/>
        <end position="25"/>
    </location>
</feature>
<dbReference type="AlphaFoldDB" id="A0A316UIF5"/>
<accession>A0A316UIF5</accession>